<dbReference type="SMART" id="SM00850">
    <property type="entry name" value="LytTR"/>
    <property type="match status" value="1"/>
</dbReference>
<proteinExistence type="predicted"/>
<evidence type="ECO:0000256" key="1">
    <source>
        <dbReference type="SAM" id="Phobius"/>
    </source>
</evidence>
<dbReference type="InterPro" id="IPR046947">
    <property type="entry name" value="LytR-like"/>
</dbReference>
<feature type="transmembrane region" description="Helical" evidence="1">
    <location>
        <begin position="120"/>
        <end position="145"/>
    </location>
</feature>
<protein>
    <recommendedName>
        <fullName evidence="2">HTH LytTR-type domain-containing protein</fullName>
    </recommendedName>
</protein>
<keyword evidence="1" id="KW-0812">Transmembrane</keyword>
<keyword evidence="1" id="KW-0472">Membrane</keyword>
<dbReference type="PANTHER" id="PTHR37299">
    <property type="entry name" value="TRANSCRIPTIONAL REGULATOR-RELATED"/>
    <property type="match status" value="1"/>
</dbReference>
<dbReference type="Proteomes" id="UP000468581">
    <property type="component" value="Unassembled WGS sequence"/>
</dbReference>
<evidence type="ECO:0000259" key="2">
    <source>
        <dbReference type="PROSITE" id="PS50930"/>
    </source>
</evidence>
<accession>A0A6P0UWC8</accession>
<feature type="transmembrane region" description="Helical" evidence="1">
    <location>
        <begin position="54"/>
        <end position="73"/>
    </location>
</feature>
<feature type="domain" description="HTH LytTR-type" evidence="2">
    <location>
        <begin position="163"/>
        <end position="269"/>
    </location>
</feature>
<organism evidence="3 4">
    <name type="scientific">Leptobacterium flavescens</name>
    <dbReference type="NCBI Taxonomy" id="472055"/>
    <lineage>
        <taxon>Bacteria</taxon>
        <taxon>Pseudomonadati</taxon>
        <taxon>Bacteroidota</taxon>
        <taxon>Flavobacteriia</taxon>
        <taxon>Flavobacteriales</taxon>
        <taxon>Flavobacteriaceae</taxon>
        <taxon>Leptobacterium</taxon>
    </lineage>
</organism>
<comment type="caution">
    <text evidence="3">The sequence shown here is derived from an EMBL/GenBank/DDBJ whole genome shotgun (WGS) entry which is preliminary data.</text>
</comment>
<dbReference type="Pfam" id="PF04397">
    <property type="entry name" value="LytTR"/>
    <property type="match status" value="1"/>
</dbReference>
<feature type="transmembrane region" description="Helical" evidence="1">
    <location>
        <begin position="21"/>
        <end position="42"/>
    </location>
</feature>
<dbReference type="AlphaFoldDB" id="A0A6P0UWC8"/>
<dbReference type="EMBL" id="JAABOO010000003">
    <property type="protein sequence ID" value="NER14736.1"/>
    <property type="molecule type" value="Genomic_DNA"/>
</dbReference>
<dbReference type="GO" id="GO:0000156">
    <property type="term" value="F:phosphorelay response regulator activity"/>
    <property type="evidence" value="ECO:0007669"/>
    <property type="project" value="InterPro"/>
</dbReference>
<evidence type="ECO:0000313" key="3">
    <source>
        <dbReference type="EMBL" id="NER14736.1"/>
    </source>
</evidence>
<sequence>MKRKFDFLSKQIRYPSGINKQLIIGSLTGLFMAFVLIILEPFDTNNFSSPNKTLLLAGYGIVILATYMIFAAADQQFYRKKKSRWLLYNELISIFSFFLFAGTTMYFYNCIVISKVNISFYGLVYFVVFYTLPFIPILGLLLFIIRQRLGELTPVDQPGTVTLSGINKNEVLKLRREDIFYIKASENYVQVFFEKENSFQNTILRNTLTKVEKQAPFLQKCHRSYLVNLEKVINIKGNSQKAVICFENEANEIPLSKSYYKKIRSAISS</sequence>
<dbReference type="GO" id="GO:0003677">
    <property type="term" value="F:DNA binding"/>
    <property type="evidence" value="ECO:0007669"/>
    <property type="project" value="InterPro"/>
</dbReference>
<reference evidence="3 4" key="1">
    <citation type="submission" date="2020-01" db="EMBL/GenBank/DDBJ databases">
        <title>Leptobacterium flavescens.</title>
        <authorList>
            <person name="Wang G."/>
        </authorList>
    </citation>
    <scope>NUCLEOTIDE SEQUENCE [LARGE SCALE GENOMIC DNA]</scope>
    <source>
        <strain evidence="3 4">KCTC 22160</strain>
    </source>
</reference>
<name>A0A6P0UWC8_9FLAO</name>
<dbReference type="PROSITE" id="PS50930">
    <property type="entry name" value="HTH_LYTTR"/>
    <property type="match status" value="1"/>
</dbReference>
<dbReference type="Gene3D" id="2.40.50.1020">
    <property type="entry name" value="LytTr DNA-binding domain"/>
    <property type="match status" value="1"/>
</dbReference>
<dbReference type="PANTHER" id="PTHR37299:SF1">
    <property type="entry name" value="STAGE 0 SPORULATION PROTEIN A HOMOLOG"/>
    <property type="match status" value="1"/>
</dbReference>
<dbReference type="InterPro" id="IPR007492">
    <property type="entry name" value="LytTR_DNA-bd_dom"/>
</dbReference>
<keyword evidence="4" id="KW-1185">Reference proteome</keyword>
<evidence type="ECO:0000313" key="4">
    <source>
        <dbReference type="Proteomes" id="UP000468581"/>
    </source>
</evidence>
<feature type="transmembrane region" description="Helical" evidence="1">
    <location>
        <begin position="85"/>
        <end position="108"/>
    </location>
</feature>
<keyword evidence="1" id="KW-1133">Transmembrane helix</keyword>
<gene>
    <name evidence="3" type="ORF">GWK08_14865</name>
</gene>
<dbReference type="RefSeq" id="WP_163608016.1">
    <property type="nucleotide sequence ID" value="NZ_JAABOO010000003.1"/>
</dbReference>